<proteinExistence type="predicted"/>
<feature type="region of interest" description="Disordered" evidence="1">
    <location>
        <begin position="1"/>
        <end position="43"/>
    </location>
</feature>
<keyword evidence="3" id="KW-1185">Reference proteome</keyword>
<organism evidence="2 3">
    <name type="scientific">Trematosphaeria pertusa</name>
    <dbReference type="NCBI Taxonomy" id="390896"/>
    <lineage>
        <taxon>Eukaryota</taxon>
        <taxon>Fungi</taxon>
        <taxon>Dikarya</taxon>
        <taxon>Ascomycota</taxon>
        <taxon>Pezizomycotina</taxon>
        <taxon>Dothideomycetes</taxon>
        <taxon>Pleosporomycetidae</taxon>
        <taxon>Pleosporales</taxon>
        <taxon>Massarineae</taxon>
        <taxon>Trematosphaeriaceae</taxon>
        <taxon>Trematosphaeria</taxon>
    </lineage>
</organism>
<evidence type="ECO:0000256" key="1">
    <source>
        <dbReference type="SAM" id="MobiDB-lite"/>
    </source>
</evidence>
<dbReference type="GeneID" id="54581651"/>
<dbReference type="OrthoDB" id="3692283at2759"/>
<feature type="compositionally biased region" description="Polar residues" evidence="1">
    <location>
        <begin position="1"/>
        <end position="20"/>
    </location>
</feature>
<feature type="region of interest" description="Disordered" evidence="1">
    <location>
        <begin position="82"/>
        <end position="102"/>
    </location>
</feature>
<dbReference type="Proteomes" id="UP000800094">
    <property type="component" value="Unassembled WGS sequence"/>
</dbReference>
<evidence type="ECO:0000313" key="2">
    <source>
        <dbReference type="EMBL" id="KAF2251606.1"/>
    </source>
</evidence>
<reference evidence="2" key="1">
    <citation type="journal article" date="2020" name="Stud. Mycol.">
        <title>101 Dothideomycetes genomes: a test case for predicting lifestyles and emergence of pathogens.</title>
        <authorList>
            <person name="Haridas S."/>
            <person name="Albert R."/>
            <person name="Binder M."/>
            <person name="Bloem J."/>
            <person name="Labutti K."/>
            <person name="Salamov A."/>
            <person name="Andreopoulos B."/>
            <person name="Baker S."/>
            <person name="Barry K."/>
            <person name="Bills G."/>
            <person name="Bluhm B."/>
            <person name="Cannon C."/>
            <person name="Castanera R."/>
            <person name="Culley D."/>
            <person name="Daum C."/>
            <person name="Ezra D."/>
            <person name="Gonzalez J."/>
            <person name="Henrissat B."/>
            <person name="Kuo A."/>
            <person name="Liang C."/>
            <person name="Lipzen A."/>
            <person name="Lutzoni F."/>
            <person name="Magnuson J."/>
            <person name="Mondo S."/>
            <person name="Nolan M."/>
            <person name="Ohm R."/>
            <person name="Pangilinan J."/>
            <person name="Park H.-J."/>
            <person name="Ramirez L."/>
            <person name="Alfaro M."/>
            <person name="Sun H."/>
            <person name="Tritt A."/>
            <person name="Yoshinaga Y."/>
            <person name="Zwiers L.-H."/>
            <person name="Turgeon B."/>
            <person name="Goodwin S."/>
            <person name="Spatafora J."/>
            <person name="Crous P."/>
            <person name="Grigoriev I."/>
        </authorList>
    </citation>
    <scope>NUCLEOTIDE SEQUENCE</scope>
    <source>
        <strain evidence="2">CBS 122368</strain>
    </source>
</reference>
<dbReference type="RefSeq" id="XP_033686610.1">
    <property type="nucleotide sequence ID" value="XM_033828321.1"/>
</dbReference>
<evidence type="ECO:0000313" key="3">
    <source>
        <dbReference type="Proteomes" id="UP000800094"/>
    </source>
</evidence>
<dbReference type="AlphaFoldDB" id="A0A6A6IMG2"/>
<name>A0A6A6IMG2_9PLEO</name>
<gene>
    <name evidence="2" type="ORF">BU26DRAFT_516401</name>
</gene>
<accession>A0A6A6IMG2</accession>
<sequence>MRFSTSIQTSSTTPKPSNDVTLDDSRLSITMTIEPSKPRKKPTYRAIQRPDGVIVEKPRYRPSSLTASTKFKFEQRRTVLDIPRDREQDMHPRKEKRMDDDLRGLRVLEEGLARPYENDAGEEVVERGRSGYNGPYDEAMVELQLEVPLRRFLRSSDPWSPYNRRAEYASNNSTCH</sequence>
<dbReference type="EMBL" id="ML987192">
    <property type="protein sequence ID" value="KAF2251606.1"/>
    <property type="molecule type" value="Genomic_DNA"/>
</dbReference>
<protein>
    <submittedName>
        <fullName evidence="2">Uncharacterized protein</fullName>
    </submittedName>
</protein>